<organism evidence="2 3">
    <name type="scientific">Candidatus Nanohalobium constans</name>
    <dbReference type="NCBI Taxonomy" id="2565781"/>
    <lineage>
        <taxon>Archaea</taxon>
        <taxon>Candidatus Nanohalarchaeota</taxon>
        <taxon>Candidatus Nanohalobia</taxon>
        <taxon>Candidatus Nanohalobiales</taxon>
        <taxon>Candidatus Nanohalobiaceae</taxon>
        <taxon>Candidatus Nanohalobium</taxon>
    </lineage>
</organism>
<sequence>MLFSFSAASTVATFHGQMEKQGPETSYTVGFASDEYSKIELDAPEKEGLNISYIEEFEFEPENISRSINREGQNIPVKEFSIRVSSVDPVRQSYEVPVTLRAYGSGSAEGRATPRVVHERKYTFSYLTENSPDYNFEGSLIGGETEDRDIAERNVSEENDVDSEENSLTEENQTSEQEELDKKESGEGVNPALLLGVLLVFSYVFYEAVT</sequence>
<dbReference type="KEGG" id="ncon:LC1Nh_0214"/>
<accession>A0A5Q0UEZ1</accession>
<evidence type="ECO:0000256" key="1">
    <source>
        <dbReference type="SAM" id="MobiDB-lite"/>
    </source>
</evidence>
<feature type="compositionally biased region" description="Acidic residues" evidence="1">
    <location>
        <begin position="157"/>
        <end position="168"/>
    </location>
</feature>
<reference evidence="3" key="1">
    <citation type="submission" date="2019-05" db="EMBL/GenBank/DDBJ databases">
        <title>Candidatus Nanohalobium constans, a novel model system to study the DPANN nano-sized archaea: genomic and physiological characterization of a nanoarchaeon co-cultured with its chitinotrophic host.</title>
        <authorList>
            <person name="La Cono V."/>
            <person name="Arcadi E."/>
            <person name="Crisafi F."/>
            <person name="Denaro R."/>
            <person name="La Spada G."/>
            <person name="Messina E."/>
            <person name="Smedile F."/>
            <person name="Toshchakov S.V."/>
            <person name="Shevchenko M.A."/>
            <person name="Golyshin P.N."/>
            <person name="Golyshina O.V."/>
            <person name="Ferrer M."/>
            <person name="Rohde M."/>
            <person name="Mushegian A."/>
            <person name="Sorokin D.Y."/>
            <person name="Giuliano L."/>
            <person name="Yakimov M.M."/>
        </authorList>
    </citation>
    <scope>NUCLEOTIDE SEQUENCE [LARGE SCALE GENOMIC DNA]</scope>
    <source>
        <strain evidence="3">LC1Nh</strain>
    </source>
</reference>
<keyword evidence="3" id="KW-1185">Reference proteome</keyword>
<proteinExistence type="predicted"/>
<dbReference type="AlphaFoldDB" id="A0A5Q0UEZ1"/>
<name>A0A5Q0UEZ1_9ARCH</name>
<dbReference type="Proteomes" id="UP000377803">
    <property type="component" value="Chromosome"/>
</dbReference>
<protein>
    <submittedName>
        <fullName evidence="2">Uncharacterized protein</fullName>
    </submittedName>
</protein>
<gene>
    <name evidence="2" type="ORF">LC1Nh_0214</name>
</gene>
<feature type="region of interest" description="Disordered" evidence="1">
    <location>
        <begin position="156"/>
        <end position="186"/>
    </location>
</feature>
<evidence type="ECO:0000313" key="3">
    <source>
        <dbReference type="Proteomes" id="UP000377803"/>
    </source>
</evidence>
<evidence type="ECO:0000313" key="2">
    <source>
        <dbReference type="EMBL" id="QGA80118.1"/>
    </source>
</evidence>
<dbReference type="EMBL" id="CP040089">
    <property type="protein sequence ID" value="QGA80118.1"/>
    <property type="molecule type" value="Genomic_DNA"/>
</dbReference>